<evidence type="ECO:0000256" key="1">
    <source>
        <dbReference type="ARBA" id="ARBA00005495"/>
    </source>
</evidence>
<keyword evidence="2" id="KW-0479">Metal-binding</keyword>
<evidence type="ECO:0000259" key="5">
    <source>
        <dbReference type="PROSITE" id="PS51891"/>
    </source>
</evidence>
<reference evidence="6" key="1">
    <citation type="submission" date="2022-10" db="EMBL/GenBank/DDBJ databases">
        <title>Culturing micro-colonial fungi from biological soil crusts in the Mojave desert and describing Neophaeococcomyces mojavensis, and introducing the new genera and species Taxawa tesnikishii.</title>
        <authorList>
            <person name="Kurbessoian T."/>
            <person name="Stajich J.E."/>
        </authorList>
    </citation>
    <scope>NUCLEOTIDE SEQUENCE</scope>
    <source>
        <strain evidence="6">TK_41</strain>
    </source>
</reference>
<organism evidence="6 7">
    <name type="scientific">Cladophialophora chaetospira</name>
    <dbReference type="NCBI Taxonomy" id="386627"/>
    <lineage>
        <taxon>Eukaryota</taxon>
        <taxon>Fungi</taxon>
        <taxon>Dikarya</taxon>
        <taxon>Ascomycota</taxon>
        <taxon>Pezizomycotina</taxon>
        <taxon>Eurotiomycetes</taxon>
        <taxon>Chaetothyriomycetidae</taxon>
        <taxon>Chaetothyriales</taxon>
        <taxon>Herpotrichiellaceae</taxon>
        <taxon>Cladophialophora</taxon>
    </lineage>
</organism>
<dbReference type="PANTHER" id="PTHR33337">
    <property type="entry name" value="GFA DOMAIN-CONTAINING PROTEIN"/>
    <property type="match status" value="1"/>
</dbReference>
<keyword evidence="7" id="KW-1185">Reference proteome</keyword>
<feature type="domain" description="CENP-V/GFA" evidence="5">
    <location>
        <begin position="10"/>
        <end position="146"/>
    </location>
</feature>
<accession>A0AA38WZC2</accession>
<dbReference type="PROSITE" id="PS51891">
    <property type="entry name" value="CENP_V_GFA"/>
    <property type="match status" value="1"/>
</dbReference>
<comment type="caution">
    <text evidence="6">The sequence shown here is derived from an EMBL/GenBank/DDBJ whole genome shotgun (WGS) entry which is preliminary data.</text>
</comment>
<proteinExistence type="inferred from homology"/>
<dbReference type="AlphaFoldDB" id="A0AA38WZC2"/>
<evidence type="ECO:0000256" key="2">
    <source>
        <dbReference type="ARBA" id="ARBA00022723"/>
    </source>
</evidence>
<dbReference type="GO" id="GO:0016846">
    <property type="term" value="F:carbon-sulfur lyase activity"/>
    <property type="evidence" value="ECO:0007669"/>
    <property type="project" value="InterPro"/>
</dbReference>
<dbReference type="SUPFAM" id="SSF51316">
    <property type="entry name" value="Mss4-like"/>
    <property type="match status" value="1"/>
</dbReference>
<dbReference type="Proteomes" id="UP001172673">
    <property type="component" value="Unassembled WGS sequence"/>
</dbReference>
<evidence type="ECO:0000256" key="4">
    <source>
        <dbReference type="ARBA" id="ARBA00023239"/>
    </source>
</evidence>
<sequence length="168" mass="18818">MASQGVAFPVEGGCCCGELRYSLTTAPIVVHCCYCRWCQKESGSSFALHAMIETDRVKILKGEEEWDDVPSHSGKGQRIARCPRCKIAIWSIYLGSKAKDKIRLVDVGTLDNPDTFPPDAQIWTSSKQPWIVLPDNIPSAEGEEYDREKVWSKENMERLDKVRAQAGV</sequence>
<protein>
    <recommendedName>
        <fullName evidence="5">CENP-V/GFA domain-containing protein</fullName>
    </recommendedName>
</protein>
<dbReference type="InterPro" id="IPR011057">
    <property type="entry name" value="Mss4-like_sf"/>
</dbReference>
<dbReference type="EMBL" id="JAPDRK010000020">
    <property type="protein sequence ID" value="KAJ9603931.1"/>
    <property type="molecule type" value="Genomic_DNA"/>
</dbReference>
<dbReference type="GO" id="GO:0046872">
    <property type="term" value="F:metal ion binding"/>
    <property type="evidence" value="ECO:0007669"/>
    <property type="project" value="UniProtKB-KW"/>
</dbReference>
<evidence type="ECO:0000313" key="7">
    <source>
        <dbReference type="Proteomes" id="UP001172673"/>
    </source>
</evidence>
<gene>
    <name evidence="6" type="ORF">H2200_011453</name>
</gene>
<dbReference type="Pfam" id="PF04828">
    <property type="entry name" value="GFA"/>
    <property type="match status" value="1"/>
</dbReference>
<dbReference type="Gene3D" id="3.90.1590.10">
    <property type="entry name" value="glutathione-dependent formaldehyde- activating enzyme (gfa)"/>
    <property type="match status" value="1"/>
</dbReference>
<dbReference type="InterPro" id="IPR006913">
    <property type="entry name" value="CENP-V/GFA"/>
</dbReference>
<keyword evidence="3" id="KW-0862">Zinc</keyword>
<keyword evidence="4" id="KW-0456">Lyase</keyword>
<dbReference type="PANTHER" id="PTHR33337:SF33">
    <property type="entry name" value="CENP-V_GFA DOMAIN-CONTAINING PROTEIN"/>
    <property type="match status" value="1"/>
</dbReference>
<name>A0AA38WZC2_9EURO</name>
<evidence type="ECO:0000256" key="3">
    <source>
        <dbReference type="ARBA" id="ARBA00022833"/>
    </source>
</evidence>
<evidence type="ECO:0000313" key="6">
    <source>
        <dbReference type="EMBL" id="KAJ9603931.1"/>
    </source>
</evidence>
<comment type="similarity">
    <text evidence="1">Belongs to the Gfa family.</text>
</comment>